<dbReference type="InterPro" id="IPR035994">
    <property type="entry name" value="Nucleoside_phosphorylase_sf"/>
</dbReference>
<organism evidence="3 4">
    <name type="scientific">Colletotrichum orbiculare (strain 104-T / ATCC 96160 / CBS 514.97 / LARS 414 / MAFF 240422)</name>
    <name type="common">Cucumber anthracnose fungus</name>
    <name type="synonym">Colletotrichum lagenarium</name>
    <dbReference type="NCBI Taxonomy" id="1213857"/>
    <lineage>
        <taxon>Eukaryota</taxon>
        <taxon>Fungi</taxon>
        <taxon>Dikarya</taxon>
        <taxon>Ascomycota</taxon>
        <taxon>Pezizomycotina</taxon>
        <taxon>Sordariomycetes</taxon>
        <taxon>Hypocreomycetidae</taxon>
        <taxon>Glomerellales</taxon>
        <taxon>Glomerellaceae</taxon>
        <taxon>Colletotrichum</taxon>
        <taxon>Colletotrichum orbiculare species complex</taxon>
    </lineage>
</organism>
<dbReference type="InterPro" id="IPR000845">
    <property type="entry name" value="Nucleoside_phosphorylase_d"/>
</dbReference>
<dbReference type="STRING" id="1213857.A0A484FVC4"/>
<sequence length="420" mass="46326">MVKVADFTVGWVCALRAEFVAAQCFLSETYDDLDDLVPEDSNSYRMGRIGRHNVVVAVLPHGTYGTASAGIVAKDMVRTFTNIRISLMVGIAGGAPDGTAQDIRLGDVVVSVPMNGEGGVFQYDFGKTVQNRDLFRTGFLNQPPTCLQTAVNSLAAEHEMNGHRLEESVSEALERFPRLLEKYRRPDPGSDRLYDSAFEHNDACHCLDTGLEGARHLIPRNPRPPGESVKIHYGLVASANQVMKDATVRDKLARTKGVLCFEMEAAGLMNNFPCLVIRGICDYSDTHKNKAWQGYAAMTAAAFAESLLHRVTPSRVVAEKTAAATTQRDKFRPKEDLRPKESLPVKDAVDPGSHTHGNAVDVAKRGCQFNKTRVATVVCRDVHIAKWKRSKLMTGNLGSMGTRRLILGRYGRRRSTFDMK</sequence>
<dbReference type="Gene3D" id="3.40.50.1580">
    <property type="entry name" value="Nucleoside phosphorylase domain"/>
    <property type="match status" value="1"/>
</dbReference>
<feature type="region of interest" description="Disordered" evidence="1">
    <location>
        <begin position="320"/>
        <end position="357"/>
    </location>
</feature>
<dbReference type="SUPFAM" id="SSF53167">
    <property type="entry name" value="Purine and uridine phosphorylases"/>
    <property type="match status" value="1"/>
</dbReference>
<reference evidence="4" key="2">
    <citation type="journal article" date="2019" name="Mol. Plant Microbe Interact.">
        <title>Genome sequence resources for four phytopathogenic fungi from the Colletotrichum orbiculare species complex.</title>
        <authorList>
            <person name="Gan P."/>
            <person name="Tsushima A."/>
            <person name="Narusaka M."/>
            <person name="Narusaka Y."/>
            <person name="Takano Y."/>
            <person name="Kubo Y."/>
            <person name="Shirasu K."/>
        </authorList>
    </citation>
    <scope>GENOME REANNOTATION</scope>
    <source>
        <strain evidence="4">104-T / ATCC 96160 / CBS 514.97 / LARS 414 / MAFF 240422</strain>
    </source>
</reference>
<dbReference type="InterPro" id="IPR053137">
    <property type="entry name" value="NLR-like"/>
</dbReference>
<evidence type="ECO:0000313" key="4">
    <source>
        <dbReference type="Proteomes" id="UP000014480"/>
    </source>
</evidence>
<dbReference type="OrthoDB" id="1577640at2759"/>
<dbReference type="Pfam" id="PF01048">
    <property type="entry name" value="PNP_UDP_1"/>
    <property type="match status" value="1"/>
</dbReference>
<keyword evidence="4" id="KW-1185">Reference proteome</keyword>
<evidence type="ECO:0000256" key="1">
    <source>
        <dbReference type="SAM" id="MobiDB-lite"/>
    </source>
</evidence>
<dbReference type="PANTHER" id="PTHR46082">
    <property type="entry name" value="ATP/GTP-BINDING PROTEIN-RELATED"/>
    <property type="match status" value="1"/>
</dbReference>
<dbReference type="EMBL" id="AMCV02000010">
    <property type="protein sequence ID" value="TDZ22419.1"/>
    <property type="molecule type" value="Genomic_DNA"/>
</dbReference>
<feature type="compositionally biased region" description="Basic and acidic residues" evidence="1">
    <location>
        <begin position="327"/>
        <end position="349"/>
    </location>
</feature>
<evidence type="ECO:0000259" key="2">
    <source>
        <dbReference type="Pfam" id="PF01048"/>
    </source>
</evidence>
<accession>A0A484FVC4</accession>
<evidence type="ECO:0000313" key="3">
    <source>
        <dbReference type="EMBL" id="TDZ22419.1"/>
    </source>
</evidence>
<protein>
    <recommendedName>
        <fullName evidence="2">Nucleoside phosphorylase domain-containing protein</fullName>
    </recommendedName>
</protein>
<comment type="caution">
    <text evidence="3">The sequence shown here is derived from an EMBL/GenBank/DDBJ whole genome shotgun (WGS) entry which is preliminary data.</text>
</comment>
<reference evidence="4" key="1">
    <citation type="journal article" date="2013" name="New Phytol.">
        <title>Comparative genomic and transcriptomic analyses reveal the hemibiotrophic stage shift of Colletotrichum fungi.</title>
        <authorList>
            <person name="Gan P."/>
            <person name="Ikeda K."/>
            <person name="Irieda H."/>
            <person name="Narusaka M."/>
            <person name="O'Connell R.J."/>
            <person name="Narusaka Y."/>
            <person name="Takano Y."/>
            <person name="Kubo Y."/>
            <person name="Shirasu K."/>
        </authorList>
    </citation>
    <scope>NUCLEOTIDE SEQUENCE [LARGE SCALE GENOMIC DNA]</scope>
    <source>
        <strain evidence="4">104-T / ATCC 96160 / CBS 514.97 / LARS 414 / MAFF 240422</strain>
    </source>
</reference>
<gene>
    <name evidence="3" type="ORF">Cob_v004508</name>
</gene>
<proteinExistence type="predicted"/>
<dbReference type="GO" id="GO:0003824">
    <property type="term" value="F:catalytic activity"/>
    <property type="evidence" value="ECO:0007669"/>
    <property type="project" value="InterPro"/>
</dbReference>
<dbReference type="AlphaFoldDB" id="A0A484FVC4"/>
<dbReference type="Proteomes" id="UP000014480">
    <property type="component" value="Unassembled WGS sequence"/>
</dbReference>
<feature type="domain" description="Nucleoside phosphorylase" evidence="2">
    <location>
        <begin position="30"/>
        <end position="301"/>
    </location>
</feature>
<dbReference type="GO" id="GO:0009116">
    <property type="term" value="P:nucleoside metabolic process"/>
    <property type="evidence" value="ECO:0007669"/>
    <property type="project" value="InterPro"/>
</dbReference>
<name>A0A484FVC4_COLOR</name>
<dbReference type="PANTHER" id="PTHR46082:SF11">
    <property type="entry name" value="AAA+ ATPASE DOMAIN-CONTAINING PROTEIN-RELATED"/>
    <property type="match status" value="1"/>
</dbReference>